<dbReference type="Proteomes" id="UP001281147">
    <property type="component" value="Unassembled WGS sequence"/>
</dbReference>
<proteinExistence type="predicted"/>
<gene>
    <name evidence="1" type="ORF">LTR37_018065</name>
</gene>
<name>A0ACC3MI04_9PEZI</name>
<comment type="caution">
    <text evidence="1">The sequence shown here is derived from an EMBL/GenBank/DDBJ whole genome shotgun (WGS) entry which is preliminary data.</text>
</comment>
<reference evidence="1" key="1">
    <citation type="submission" date="2023-07" db="EMBL/GenBank/DDBJ databases">
        <title>Black Yeasts Isolated from many extreme environments.</title>
        <authorList>
            <person name="Coleine C."/>
            <person name="Stajich J.E."/>
            <person name="Selbmann L."/>
        </authorList>
    </citation>
    <scope>NUCLEOTIDE SEQUENCE</scope>
    <source>
        <strain evidence="1">CCFEE 5714</strain>
    </source>
</reference>
<keyword evidence="2" id="KW-1185">Reference proteome</keyword>
<protein>
    <submittedName>
        <fullName evidence="1">Uncharacterized protein</fullName>
    </submittedName>
</protein>
<sequence>MASAVSKVLAIPELLEQILSALSKSYDDENNQLTWILCQPSSDKYAKEAPLKKLCILLRVNKTFRSTIQQSPSLQRTMCLQQAPNQDRSIRILNPLLQNRCLESCSVRYRWDCCVPSLRYGDEDAHKICLLCAINFPGHSDMYDRESLSHSYVPSESIELQEFGCWRDMLVSLNDRKLQVIVEMFLPQRDNDYDMWVVEFVLPEKATLGRLVVAFTLTFAAMQRTTTEQGHQKQYGVSDSMSIDGIEFTATLNQYYTHG</sequence>
<organism evidence="1 2">
    <name type="scientific">Vermiconidia calcicola</name>
    <dbReference type="NCBI Taxonomy" id="1690605"/>
    <lineage>
        <taxon>Eukaryota</taxon>
        <taxon>Fungi</taxon>
        <taxon>Dikarya</taxon>
        <taxon>Ascomycota</taxon>
        <taxon>Pezizomycotina</taxon>
        <taxon>Dothideomycetes</taxon>
        <taxon>Dothideomycetidae</taxon>
        <taxon>Mycosphaerellales</taxon>
        <taxon>Extremaceae</taxon>
        <taxon>Vermiconidia</taxon>
    </lineage>
</organism>
<evidence type="ECO:0000313" key="2">
    <source>
        <dbReference type="Proteomes" id="UP001281147"/>
    </source>
</evidence>
<dbReference type="EMBL" id="JAUTXU010000245">
    <property type="protein sequence ID" value="KAK3696163.1"/>
    <property type="molecule type" value="Genomic_DNA"/>
</dbReference>
<accession>A0ACC3MI04</accession>
<evidence type="ECO:0000313" key="1">
    <source>
        <dbReference type="EMBL" id="KAK3696163.1"/>
    </source>
</evidence>